<evidence type="ECO:0000313" key="2">
    <source>
        <dbReference type="EMBL" id="KKO46242.1"/>
    </source>
</evidence>
<organism evidence="2 3">
    <name type="scientific">Arsukibacterium ikkense</name>
    <dbReference type="NCBI Taxonomy" id="336831"/>
    <lineage>
        <taxon>Bacteria</taxon>
        <taxon>Pseudomonadati</taxon>
        <taxon>Pseudomonadota</taxon>
        <taxon>Gammaproteobacteria</taxon>
        <taxon>Chromatiales</taxon>
        <taxon>Chromatiaceae</taxon>
        <taxon>Arsukibacterium</taxon>
    </lineage>
</organism>
<evidence type="ECO:0000313" key="3">
    <source>
        <dbReference type="Proteomes" id="UP000034228"/>
    </source>
</evidence>
<dbReference type="STRING" id="336831.WG68_05575"/>
<dbReference type="Gene3D" id="3.40.190.10">
    <property type="entry name" value="Periplasmic binding protein-like II"/>
    <property type="match status" value="1"/>
</dbReference>
<dbReference type="Proteomes" id="UP000034228">
    <property type="component" value="Unassembled WGS sequence"/>
</dbReference>
<dbReference type="AlphaFoldDB" id="A0A0M2V5Y2"/>
<keyword evidence="1" id="KW-0732">Signal</keyword>
<evidence type="ECO:0000256" key="1">
    <source>
        <dbReference type="SAM" id="SignalP"/>
    </source>
</evidence>
<accession>A0A0M2V5Y2</accession>
<dbReference type="SUPFAM" id="SSF53850">
    <property type="entry name" value="Periplasmic binding protein-like II"/>
    <property type="match status" value="1"/>
</dbReference>
<proteinExistence type="predicted"/>
<feature type="chain" id="PRO_5005644342" description="PBP domain-containing protein" evidence="1">
    <location>
        <begin position="22"/>
        <end position="140"/>
    </location>
</feature>
<dbReference type="OrthoDB" id="5368544at2"/>
<evidence type="ECO:0008006" key="4">
    <source>
        <dbReference type="Google" id="ProtNLM"/>
    </source>
</evidence>
<keyword evidence="3" id="KW-1185">Reference proteome</keyword>
<dbReference type="RefSeq" id="WP_046556683.1">
    <property type="nucleotide sequence ID" value="NZ_LAHO01000004.1"/>
</dbReference>
<gene>
    <name evidence="2" type="ORF">WG68_05575</name>
</gene>
<protein>
    <recommendedName>
        <fullName evidence="4">PBP domain-containing protein</fullName>
    </recommendedName>
</protein>
<comment type="caution">
    <text evidence="2">The sequence shown here is derived from an EMBL/GenBank/DDBJ whole genome shotgun (WGS) entry which is preliminary data.</text>
</comment>
<feature type="signal peptide" evidence="1">
    <location>
        <begin position="1"/>
        <end position="21"/>
    </location>
</feature>
<name>A0A0M2V5Y2_9GAMM</name>
<dbReference type="EMBL" id="LAHO01000004">
    <property type="protein sequence ID" value="KKO46242.1"/>
    <property type="molecule type" value="Genomic_DNA"/>
</dbReference>
<reference evidence="2 3" key="1">
    <citation type="submission" date="2015-03" db="EMBL/GenBank/DDBJ databases">
        <title>Draft genome sequences of two protease-producing strains of Arsukibacterium isolated from two cold and alkaline environments.</title>
        <authorList>
            <person name="Lylloff J.E."/>
            <person name="Skov L.B."/>
            <person name="Jepsen M."/>
            <person name="Hallin P.F."/>
            <person name="Sorensen S.J."/>
            <person name="Stougaard P."/>
            <person name="Glaring M.A."/>
        </authorList>
    </citation>
    <scope>NUCLEOTIDE SEQUENCE [LARGE SCALE GENOMIC DNA]</scope>
    <source>
        <strain evidence="2 3">GCM72</strain>
    </source>
</reference>
<sequence length="140" mass="15922">MKFLQKLCWCLLLPLSMSLSAAEVVVHAAVTEQQLSRAQLRAIFSMRQSRWPDGTVIRVFVLASDHPTHINFSRQQLQMFPYQLDTIWNRQRFSGIGSFPTQLLSEEEMQLALQQTPGAIGYLSVGTIPNTLQVITPYEN</sequence>